<organism evidence="2 3">
    <name type="scientific">Racocetra fulgida</name>
    <dbReference type="NCBI Taxonomy" id="60492"/>
    <lineage>
        <taxon>Eukaryota</taxon>
        <taxon>Fungi</taxon>
        <taxon>Fungi incertae sedis</taxon>
        <taxon>Mucoromycota</taxon>
        <taxon>Glomeromycotina</taxon>
        <taxon>Glomeromycetes</taxon>
        <taxon>Diversisporales</taxon>
        <taxon>Gigasporaceae</taxon>
        <taxon>Racocetra</taxon>
    </lineage>
</organism>
<evidence type="ECO:0000313" key="3">
    <source>
        <dbReference type="Proteomes" id="UP000789396"/>
    </source>
</evidence>
<feature type="non-terminal residue" evidence="2">
    <location>
        <position position="1"/>
    </location>
</feature>
<evidence type="ECO:0000313" key="2">
    <source>
        <dbReference type="EMBL" id="CAG8820484.1"/>
    </source>
</evidence>
<proteinExistence type="predicted"/>
<dbReference type="Proteomes" id="UP000789396">
    <property type="component" value="Unassembled WGS sequence"/>
</dbReference>
<feature type="domain" description="DNA-directed DNA polymerase family B exonuclease" evidence="1">
    <location>
        <begin position="18"/>
        <end position="120"/>
    </location>
</feature>
<feature type="non-terminal residue" evidence="2">
    <location>
        <position position="134"/>
    </location>
</feature>
<dbReference type="SUPFAM" id="SSF53098">
    <property type="entry name" value="Ribonuclease H-like"/>
    <property type="match status" value="1"/>
</dbReference>
<dbReference type="InterPro" id="IPR006133">
    <property type="entry name" value="DNA-dir_DNA_pol_B_exonuc"/>
</dbReference>
<keyword evidence="3" id="KW-1185">Reference proteome</keyword>
<comment type="caution">
    <text evidence="2">The sequence shown here is derived from an EMBL/GenBank/DDBJ whole genome shotgun (WGS) entry which is preliminary data.</text>
</comment>
<dbReference type="AlphaFoldDB" id="A0A9N9KBG1"/>
<reference evidence="2" key="1">
    <citation type="submission" date="2021-06" db="EMBL/GenBank/DDBJ databases">
        <authorList>
            <person name="Kallberg Y."/>
            <person name="Tangrot J."/>
            <person name="Rosling A."/>
        </authorList>
    </citation>
    <scope>NUCLEOTIDE SEQUENCE</scope>
    <source>
        <strain evidence="2">IN212</strain>
    </source>
</reference>
<accession>A0A9N9KBG1</accession>
<dbReference type="InterPro" id="IPR012337">
    <property type="entry name" value="RNaseH-like_sf"/>
</dbReference>
<dbReference type="Pfam" id="PF03104">
    <property type="entry name" value="DNA_pol_B_exo1"/>
    <property type="match status" value="1"/>
</dbReference>
<dbReference type="OrthoDB" id="2473393at2759"/>
<name>A0A9N9KBG1_9GLOM</name>
<evidence type="ECO:0000259" key="1">
    <source>
        <dbReference type="Pfam" id="PF03104"/>
    </source>
</evidence>
<protein>
    <submittedName>
        <fullName evidence="2">7033_t:CDS:1</fullName>
    </submittedName>
</protein>
<sequence length="134" mass="16259">FDEYWLQYDTYSDDNTCHYRKLARENNFELVGWYQINKQTIFNNMEILFDNLKKIEYTTQIPLILLYWDIECSSTRGPGYFPVGEEQQDYIYMIQIDFCFLSEPTLFKHFCLTEIPINQNLFNKKYGNNQIINI</sequence>
<dbReference type="EMBL" id="CAJVPZ010099111">
    <property type="protein sequence ID" value="CAG8820484.1"/>
    <property type="molecule type" value="Genomic_DNA"/>
</dbReference>
<gene>
    <name evidence="2" type="ORF">RFULGI_LOCUS19605</name>
</gene>